<dbReference type="Gene3D" id="3.30.450.40">
    <property type="match status" value="1"/>
</dbReference>
<dbReference type="SMART" id="SM00387">
    <property type="entry name" value="HATPase_c"/>
    <property type="match status" value="1"/>
</dbReference>
<evidence type="ECO:0000259" key="11">
    <source>
        <dbReference type="PROSITE" id="PS50110"/>
    </source>
</evidence>
<feature type="coiled-coil region" evidence="9">
    <location>
        <begin position="319"/>
        <end position="346"/>
    </location>
</feature>
<evidence type="ECO:0000256" key="8">
    <source>
        <dbReference type="PROSITE-ProRule" id="PRU00169"/>
    </source>
</evidence>
<comment type="caution">
    <text evidence="12">The sequence shown here is derived from an EMBL/GenBank/DDBJ whole genome shotgun (WGS) entry which is preliminary data.</text>
</comment>
<dbReference type="SUPFAM" id="SSF47384">
    <property type="entry name" value="Homodimeric domain of signal transducing histidine kinase"/>
    <property type="match status" value="1"/>
</dbReference>
<comment type="catalytic activity">
    <reaction evidence="1">
        <text>ATP + protein L-histidine = ADP + protein N-phospho-L-histidine.</text>
        <dbReference type="EC" id="2.7.13.3"/>
    </reaction>
</comment>
<protein>
    <recommendedName>
        <fullName evidence="3">histidine kinase</fullName>
        <ecNumber evidence="3">2.7.13.3</ecNumber>
    </recommendedName>
</protein>
<dbReference type="InterPro" id="IPR029016">
    <property type="entry name" value="GAF-like_dom_sf"/>
</dbReference>
<accession>A0A919JLQ2</accession>
<dbReference type="FunFam" id="3.30.565.10:FF:000006">
    <property type="entry name" value="Sensor histidine kinase WalK"/>
    <property type="match status" value="1"/>
</dbReference>
<dbReference type="PRINTS" id="PR00344">
    <property type="entry name" value="BCTRLSENSOR"/>
</dbReference>
<dbReference type="SUPFAM" id="SSF55781">
    <property type="entry name" value="GAF domain-like"/>
    <property type="match status" value="1"/>
</dbReference>
<evidence type="ECO:0000256" key="1">
    <source>
        <dbReference type="ARBA" id="ARBA00000085"/>
    </source>
</evidence>
<feature type="modified residue" description="4-aspartylphosphate" evidence="8">
    <location>
        <position position="674"/>
    </location>
</feature>
<dbReference type="InterPro" id="IPR004358">
    <property type="entry name" value="Sig_transdc_His_kin-like_C"/>
</dbReference>
<evidence type="ECO:0000313" key="13">
    <source>
        <dbReference type="Proteomes" id="UP000647172"/>
    </source>
</evidence>
<dbReference type="Gene3D" id="1.10.287.130">
    <property type="match status" value="1"/>
</dbReference>
<dbReference type="SUPFAM" id="SSF52172">
    <property type="entry name" value="CheY-like"/>
    <property type="match status" value="1"/>
</dbReference>
<dbReference type="InterPro" id="IPR003018">
    <property type="entry name" value="GAF"/>
</dbReference>
<dbReference type="InterPro" id="IPR005467">
    <property type="entry name" value="His_kinase_dom"/>
</dbReference>
<evidence type="ECO:0000256" key="5">
    <source>
        <dbReference type="ARBA" id="ARBA00022679"/>
    </source>
</evidence>
<dbReference type="InterPro" id="IPR036457">
    <property type="entry name" value="PPM-type-like_dom_sf"/>
</dbReference>
<keyword evidence="13" id="KW-1185">Reference proteome</keyword>
<dbReference type="InterPro" id="IPR036890">
    <property type="entry name" value="HATPase_C_sf"/>
</dbReference>
<evidence type="ECO:0000313" key="12">
    <source>
        <dbReference type="EMBL" id="GIE49104.1"/>
    </source>
</evidence>
<feature type="domain" description="Histidine kinase" evidence="10">
    <location>
        <begin position="359"/>
        <end position="577"/>
    </location>
</feature>
<sequence>MSPDDLFASGGATGRLMAGLDWAGTDLGPVGGWPQSLRAAVRIVLSSRYPMLLLWGPRFTQLYNDAYSALIGDQHPAALGGDVRVTLADAWDVLEPLILDAMATGVASWVPSLRLLLDRAGYREEAYFSVSHAPARDDDGRTVGVLTVCSEVTDQIVGERRLRLLRDLALPAGADAGDVAETCARLCAVLGEHPLDVPFAAVYLRDGGALRLAACVGADADGDPVEAALPASLSLSAAAGDPYPEGGDPWGLRTAASGRTARLDDVGERLAVAGGPWGDPVRAAVAQPLPSADREQPVGVVLTGISPSRGLDETYRSFLQLLAQQVAVAVRNAQAYQQERERAEALAELDRVKTGFFTNVSHEFRTPLTLMLGPLADALADRGEPLPPGQRDRVDTAWRNADRLLGLVNDLLTFSSLEAGRAGHAPRTVDLATFTAELAGVFRAAVERAGLRLVVDCPPLPRAVAVDPGNWEKIVTNLLSNALKFTFVGQIRVALEADDAQIRLRVTDSGIGIDAAQLPRLFDRFHRVQGVRSRSHEGTGIGLALVRELSRLQGGDVHVDSVPGEGTTFTVTLPWSAVEPGPAAEPAPAGAGFATARAAVREAGGWPDDAATPAAAPAGSPAGARILVADDNSDMRAYLVRLLAADGWHVDAVADGQAALEAIGRNPPDLVLTDVMMPRLDGFGLVRALRREPATEGLPVVMLSARAGQEAGVEGLRAGADDYVVKPFTAAELVARVRATLRLARLRGTHTRQLRALADTTAVIASGRALEEAFQTVTDQARALLGGVRAVTELDGGAGRGPLRFTAGPPDAGADTRELSAVIRAADGGRLGAITVRAGDAGPPEDDARALLASMATMLAALAQGTWPLDHGRQLAPALQQSLLPQHLPTPDGWDVQARYRPASGDAGGHWYDVVTLPGGDLLLGIGAVARPGPGAAVTTGQVRNAVRAYAAGEPAPATVLTRVSTLLSRLAAPFSATLLLVRLAPATGALSWCSAGHPAPVRCAPGEEPRLLTGAAGPPLGAAAATYAQNEETLPAGAQLLLVTEGLVAGPGRARLLRRAGELAANGAPTATLVEAVVADAAEPLPADVAAIAVRRRALPAAAVVAELPELDQTWVYPLAPTASAAMRRDLRAALAGHRIDPDVLDDLQVAATEAVNNAVEHAQRPSQPEVEVRLQVADGLLRVVVQDFGGWRERPPARDRGRGALLMNAYGDVRVVATATGTRVTIARRWAAPPG</sequence>
<dbReference type="InterPro" id="IPR011006">
    <property type="entry name" value="CheY-like_superfamily"/>
</dbReference>
<gene>
    <name evidence="12" type="ORF">Ani05nite_26380</name>
</gene>
<dbReference type="CDD" id="cd16936">
    <property type="entry name" value="HATPase_RsbW-like"/>
    <property type="match status" value="1"/>
</dbReference>
<dbReference type="PROSITE" id="PS50109">
    <property type="entry name" value="HIS_KIN"/>
    <property type="match status" value="1"/>
</dbReference>
<keyword evidence="9" id="KW-0175">Coiled coil</keyword>
<dbReference type="Gene3D" id="3.30.565.10">
    <property type="entry name" value="Histidine kinase-like ATPase, C-terminal domain"/>
    <property type="match status" value="2"/>
</dbReference>
<dbReference type="Pfam" id="PF13185">
    <property type="entry name" value="GAF_2"/>
    <property type="match status" value="1"/>
</dbReference>
<comment type="subcellular location">
    <subcellularLocation>
        <location evidence="2">Cell membrane</location>
    </subcellularLocation>
</comment>
<dbReference type="PANTHER" id="PTHR43547">
    <property type="entry name" value="TWO-COMPONENT HISTIDINE KINASE"/>
    <property type="match status" value="1"/>
</dbReference>
<dbReference type="AlphaFoldDB" id="A0A919JLQ2"/>
<evidence type="ECO:0000256" key="4">
    <source>
        <dbReference type="ARBA" id="ARBA00022553"/>
    </source>
</evidence>
<dbReference type="SMART" id="SM00331">
    <property type="entry name" value="PP2C_SIG"/>
    <property type="match status" value="1"/>
</dbReference>
<dbReference type="Pfam" id="PF13581">
    <property type="entry name" value="HATPase_c_2"/>
    <property type="match status" value="1"/>
</dbReference>
<dbReference type="Pfam" id="PF00072">
    <property type="entry name" value="Response_reg"/>
    <property type="match status" value="1"/>
</dbReference>
<dbReference type="SUPFAM" id="SSF55874">
    <property type="entry name" value="ATPase domain of HSP90 chaperone/DNA topoisomerase II/histidine kinase"/>
    <property type="match status" value="2"/>
</dbReference>
<name>A0A919JLQ2_9ACTN</name>
<dbReference type="Pfam" id="PF02518">
    <property type="entry name" value="HATPase_c"/>
    <property type="match status" value="1"/>
</dbReference>
<dbReference type="SMART" id="SM00448">
    <property type="entry name" value="REC"/>
    <property type="match status" value="1"/>
</dbReference>
<dbReference type="CDD" id="cd16922">
    <property type="entry name" value="HATPase_EvgS-ArcB-TorS-like"/>
    <property type="match status" value="1"/>
</dbReference>
<dbReference type="CDD" id="cd00082">
    <property type="entry name" value="HisKA"/>
    <property type="match status" value="1"/>
</dbReference>
<evidence type="ECO:0000256" key="2">
    <source>
        <dbReference type="ARBA" id="ARBA00004236"/>
    </source>
</evidence>
<dbReference type="SMART" id="SM00065">
    <property type="entry name" value="GAF"/>
    <property type="match status" value="1"/>
</dbReference>
<dbReference type="Pfam" id="PF07228">
    <property type="entry name" value="SpoIIE"/>
    <property type="match status" value="1"/>
</dbReference>
<evidence type="ECO:0000256" key="3">
    <source>
        <dbReference type="ARBA" id="ARBA00012438"/>
    </source>
</evidence>
<dbReference type="InterPro" id="IPR003594">
    <property type="entry name" value="HATPase_dom"/>
</dbReference>
<dbReference type="SMART" id="SM00388">
    <property type="entry name" value="HisKA"/>
    <property type="match status" value="1"/>
</dbReference>
<dbReference type="Gene3D" id="3.60.40.10">
    <property type="entry name" value="PPM-type phosphatase domain"/>
    <property type="match status" value="1"/>
</dbReference>
<evidence type="ECO:0000256" key="9">
    <source>
        <dbReference type="SAM" id="Coils"/>
    </source>
</evidence>
<dbReference type="InterPro" id="IPR001789">
    <property type="entry name" value="Sig_transdc_resp-reg_receiver"/>
</dbReference>
<feature type="domain" description="Response regulatory" evidence="11">
    <location>
        <begin position="625"/>
        <end position="741"/>
    </location>
</feature>
<dbReference type="GO" id="GO:0000155">
    <property type="term" value="F:phosphorelay sensor kinase activity"/>
    <property type="evidence" value="ECO:0007669"/>
    <property type="project" value="InterPro"/>
</dbReference>
<keyword evidence="6" id="KW-0418">Kinase</keyword>
<dbReference type="Gene3D" id="3.40.50.2300">
    <property type="match status" value="1"/>
</dbReference>
<keyword evidence="4 8" id="KW-0597">Phosphoprotein</keyword>
<proteinExistence type="predicted"/>
<dbReference type="CDD" id="cd17574">
    <property type="entry name" value="REC_OmpR"/>
    <property type="match status" value="1"/>
</dbReference>
<dbReference type="Proteomes" id="UP000647172">
    <property type="component" value="Unassembled WGS sequence"/>
</dbReference>
<dbReference type="Gene3D" id="3.30.450.20">
    <property type="entry name" value="PAS domain"/>
    <property type="match status" value="1"/>
</dbReference>
<dbReference type="GO" id="GO:0005886">
    <property type="term" value="C:plasma membrane"/>
    <property type="evidence" value="ECO:0007669"/>
    <property type="project" value="UniProtKB-SubCell"/>
</dbReference>
<organism evidence="12 13">
    <name type="scientific">Actinoplanes nipponensis</name>
    <dbReference type="NCBI Taxonomy" id="135950"/>
    <lineage>
        <taxon>Bacteria</taxon>
        <taxon>Bacillati</taxon>
        <taxon>Actinomycetota</taxon>
        <taxon>Actinomycetes</taxon>
        <taxon>Micromonosporales</taxon>
        <taxon>Micromonosporaceae</taxon>
        <taxon>Actinoplanes</taxon>
    </lineage>
</organism>
<dbReference type="InterPro" id="IPR003661">
    <property type="entry name" value="HisK_dim/P_dom"/>
</dbReference>
<dbReference type="EMBL" id="BOMQ01000030">
    <property type="protein sequence ID" value="GIE49104.1"/>
    <property type="molecule type" value="Genomic_DNA"/>
</dbReference>
<evidence type="ECO:0000259" key="10">
    <source>
        <dbReference type="PROSITE" id="PS50109"/>
    </source>
</evidence>
<dbReference type="InterPro" id="IPR036097">
    <property type="entry name" value="HisK_dim/P_sf"/>
</dbReference>
<dbReference type="PANTHER" id="PTHR43547:SF2">
    <property type="entry name" value="HYBRID SIGNAL TRANSDUCTION HISTIDINE KINASE C"/>
    <property type="match status" value="1"/>
</dbReference>
<reference evidence="12" key="1">
    <citation type="submission" date="2021-01" db="EMBL/GenBank/DDBJ databases">
        <title>Whole genome shotgun sequence of Actinoplanes nipponensis NBRC 14063.</title>
        <authorList>
            <person name="Komaki H."/>
            <person name="Tamura T."/>
        </authorList>
    </citation>
    <scope>NUCLEOTIDE SEQUENCE</scope>
    <source>
        <strain evidence="12">NBRC 14063</strain>
    </source>
</reference>
<dbReference type="InterPro" id="IPR001932">
    <property type="entry name" value="PPM-type_phosphatase-like_dom"/>
</dbReference>
<dbReference type="RefSeq" id="WP_203768293.1">
    <property type="nucleotide sequence ID" value="NZ_BAAAYJ010000052.1"/>
</dbReference>
<keyword evidence="5" id="KW-0808">Transferase</keyword>
<keyword evidence="7" id="KW-0902">Two-component regulatory system</keyword>
<dbReference type="Pfam" id="PF00512">
    <property type="entry name" value="HisKA"/>
    <property type="match status" value="1"/>
</dbReference>
<evidence type="ECO:0000256" key="7">
    <source>
        <dbReference type="ARBA" id="ARBA00023012"/>
    </source>
</evidence>
<dbReference type="EC" id="2.7.13.3" evidence="3"/>
<evidence type="ECO:0000256" key="6">
    <source>
        <dbReference type="ARBA" id="ARBA00022777"/>
    </source>
</evidence>
<dbReference type="PROSITE" id="PS50110">
    <property type="entry name" value="RESPONSE_REGULATORY"/>
    <property type="match status" value="1"/>
</dbReference>